<evidence type="ECO:0000313" key="4">
    <source>
        <dbReference type="Proteomes" id="UP000280434"/>
    </source>
</evidence>
<organism evidence="3 4">
    <name type="scientific">Trinickia fusca</name>
    <dbReference type="NCBI Taxonomy" id="2419777"/>
    <lineage>
        <taxon>Bacteria</taxon>
        <taxon>Pseudomonadati</taxon>
        <taxon>Pseudomonadota</taxon>
        <taxon>Betaproteobacteria</taxon>
        <taxon>Burkholderiales</taxon>
        <taxon>Burkholderiaceae</taxon>
        <taxon>Trinickia</taxon>
    </lineage>
</organism>
<comment type="caution">
    <text evidence="3">The sequence shown here is derived from an EMBL/GenBank/DDBJ whole genome shotgun (WGS) entry which is preliminary data.</text>
</comment>
<proteinExistence type="predicted"/>
<reference evidence="3 4" key="1">
    <citation type="submission" date="2018-10" db="EMBL/GenBank/DDBJ databases">
        <title>Paraburkholderia sp. 7MK8-2, isolated from soil.</title>
        <authorList>
            <person name="Gao Z.-H."/>
            <person name="Qiu L.-H."/>
        </authorList>
    </citation>
    <scope>NUCLEOTIDE SEQUENCE [LARGE SCALE GENOMIC DNA]</scope>
    <source>
        <strain evidence="3 4">7MK8-2</strain>
    </source>
</reference>
<dbReference type="Proteomes" id="UP000280434">
    <property type="component" value="Unassembled WGS sequence"/>
</dbReference>
<dbReference type="OrthoDB" id="5666689at2"/>
<feature type="domain" description="Colicin E5 ribonuclease" evidence="2">
    <location>
        <begin position="2"/>
        <end position="51"/>
    </location>
</feature>
<protein>
    <recommendedName>
        <fullName evidence="2">Colicin E5 ribonuclease domain-containing protein</fullName>
    </recommendedName>
</protein>
<keyword evidence="4" id="KW-1185">Reference proteome</keyword>
<feature type="region of interest" description="Disordered" evidence="1">
    <location>
        <begin position="1"/>
        <end position="38"/>
    </location>
</feature>
<evidence type="ECO:0000313" key="3">
    <source>
        <dbReference type="EMBL" id="RKP48367.1"/>
    </source>
</evidence>
<gene>
    <name evidence="3" type="ORF">D7S89_13730</name>
</gene>
<dbReference type="EMBL" id="RBZV01000004">
    <property type="protein sequence ID" value="RKP48367.1"/>
    <property type="molecule type" value="Genomic_DNA"/>
</dbReference>
<dbReference type="AlphaFoldDB" id="A0A494XBZ2"/>
<dbReference type="InterPro" id="IPR038233">
    <property type="entry name" value="Colicin_D/E5_nuclease"/>
</dbReference>
<accession>A0A494XBZ2</accession>
<evidence type="ECO:0000259" key="2">
    <source>
        <dbReference type="Pfam" id="PF12106"/>
    </source>
</evidence>
<name>A0A494XBZ2_9BURK</name>
<dbReference type="SUPFAM" id="SSF102824">
    <property type="entry name" value="Colicin D/E5 nuclease domain"/>
    <property type="match status" value="1"/>
</dbReference>
<dbReference type="GO" id="GO:0004540">
    <property type="term" value="F:RNA nuclease activity"/>
    <property type="evidence" value="ECO:0007669"/>
    <property type="project" value="InterPro"/>
</dbReference>
<dbReference type="RefSeq" id="WP_121278215.1">
    <property type="nucleotide sequence ID" value="NZ_RBZV01000004.1"/>
</dbReference>
<sequence>MQAVISEVPAGTTTDNRFAAKMPDGVSRNDPTPVYGPKSGYVVINDRNGEVRYLMSTLSFPAE</sequence>
<dbReference type="Gene3D" id="3.30.2310.30">
    <property type="match status" value="1"/>
</dbReference>
<dbReference type="InterPro" id="IPR038234">
    <property type="entry name" value="Colicin_E5_C_sf"/>
</dbReference>
<dbReference type="Pfam" id="PF12106">
    <property type="entry name" value="Colicin_E5"/>
    <property type="match status" value="1"/>
</dbReference>
<evidence type="ECO:0000256" key="1">
    <source>
        <dbReference type="SAM" id="MobiDB-lite"/>
    </source>
</evidence>
<dbReference type="InterPro" id="IPR021964">
    <property type="entry name" value="Colicin_E5_C"/>
</dbReference>